<sequence length="66" mass="7372">MVQSVRCVKCAAVRRAQAPALAQMFTASATRARRSSKAFNGARHRASMLQSLRIILSRGHRQLEDF</sequence>
<protein>
    <submittedName>
        <fullName evidence="1">Uncharacterized protein</fullName>
    </submittedName>
</protein>
<name>A0A6A0AHR7_HAELA</name>
<proteinExistence type="predicted"/>
<gene>
    <name evidence="1" type="ORF">HaLaN_31396</name>
</gene>
<accession>A0A6A0AHR7</accession>
<dbReference type="AlphaFoldDB" id="A0A6A0AHR7"/>
<keyword evidence="2" id="KW-1185">Reference proteome</keyword>
<dbReference type="Proteomes" id="UP000485058">
    <property type="component" value="Unassembled WGS sequence"/>
</dbReference>
<organism evidence="1 2">
    <name type="scientific">Haematococcus lacustris</name>
    <name type="common">Green alga</name>
    <name type="synonym">Haematococcus pluvialis</name>
    <dbReference type="NCBI Taxonomy" id="44745"/>
    <lineage>
        <taxon>Eukaryota</taxon>
        <taxon>Viridiplantae</taxon>
        <taxon>Chlorophyta</taxon>
        <taxon>core chlorophytes</taxon>
        <taxon>Chlorophyceae</taxon>
        <taxon>CS clade</taxon>
        <taxon>Chlamydomonadales</taxon>
        <taxon>Haematococcaceae</taxon>
        <taxon>Haematococcus</taxon>
    </lineage>
</organism>
<dbReference type="EMBL" id="BLLF01006394">
    <property type="protein sequence ID" value="GFH32212.1"/>
    <property type="molecule type" value="Genomic_DNA"/>
</dbReference>
<evidence type="ECO:0000313" key="2">
    <source>
        <dbReference type="Proteomes" id="UP000485058"/>
    </source>
</evidence>
<reference evidence="1 2" key="1">
    <citation type="submission" date="2020-02" db="EMBL/GenBank/DDBJ databases">
        <title>Draft genome sequence of Haematococcus lacustris strain NIES-144.</title>
        <authorList>
            <person name="Morimoto D."/>
            <person name="Nakagawa S."/>
            <person name="Yoshida T."/>
            <person name="Sawayama S."/>
        </authorList>
    </citation>
    <scope>NUCLEOTIDE SEQUENCE [LARGE SCALE GENOMIC DNA]</scope>
    <source>
        <strain evidence="1 2">NIES-144</strain>
    </source>
</reference>
<comment type="caution">
    <text evidence="1">The sequence shown here is derived from an EMBL/GenBank/DDBJ whole genome shotgun (WGS) entry which is preliminary data.</text>
</comment>
<evidence type="ECO:0000313" key="1">
    <source>
        <dbReference type="EMBL" id="GFH32212.1"/>
    </source>
</evidence>